<gene>
    <name evidence="1" type="ORF">C7379_10997</name>
</gene>
<organism evidence="1 2">
    <name type="scientific">Hallella colorans</name>
    <dbReference type="NCBI Taxonomy" id="1703337"/>
    <lineage>
        <taxon>Bacteria</taxon>
        <taxon>Pseudomonadati</taxon>
        <taxon>Bacteroidota</taxon>
        <taxon>Bacteroidia</taxon>
        <taxon>Bacteroidales</taxon>
        <taxon>Prevotellaceae</taxon>
        <taxon>Hallella</taxon>
    </lineage>
</organism>
<sequence length="89" mass="10794">MEKYRIICHFFQNHYKIRYKRDNLIIIIYKKAGEKSKNETRKENKITNDATNYPVTPRYVQSILRSIQKHNRPNYFVIVTTLPRNTAFT</sequence>
<comment type="caution">
    <text evidence="1">The sequence shown here is derived from an EMBL/GenBank/DDBJ whole genome shotgun (WGS) entry which is preliminary data.</text>
</comment>
<dbReference type="EMBL" id="QENY01000009">
    <property type="protein sequence ID" value="PVX53757.1"/>
    <property type="molecule type" value="Genomic_DNA"/>
</dbReference>
<reference evidence="1 2" key="1">
    <citation type="submission" date="2018-05" db="EMBL/GenBank/DDBJ databases">
        <title>Genomic Encyclopedia of Type Strains, Phase IV (KMG-IV): sequencing the most valuable type-strain genomes for metagenomic binning, comparative biology and taxonomic classification.</title>
        <authorList>
            <person name="Goeker M."/>
        </authorList>
    </citation>
    <scope>NUCLEOTIDE SEQUENCE [LARGE SCALE GENOMIC DNA]</scope>
    <source>
        <strain evidence="1 2">DSM 100333</strain>
    </source>
</reference>
<proteinExistence type="predicted"/>
<accession>A0A2U0U810</accession>
<evidence type="ECO:0000313" key="2">
    <source>
        <dbReference type="Proteomes" id="UP000245870"/>
    </source>
</evidence>
<name>A0A2U0U810_9BACT</name>
<protein>
    <submittedName>
        <fullName evidence="1">Uncharacterized protein</fullName>
    </submittedName>
</protein>
<dbReference type="Proteomes" id="UP000245870">
    <property type="component" value="Unassembled WGS sequence"/>
</dbReference>
<dbReference type="AlphaFoldDB" id="A0A2U0U810"/>
<evidence type="ECO:0000313" key="1">
    <source>
        <dbReference type="EMBL" id="PVX53757.1"/>
    </source>
</evidence>
<keyword evidence="2" id="KW-1185">Reference proteome</keyword>